<evidence type="ECO:0000259" key="10">
    <source>
        <dbReference type="Pfam" id="PF02875"/>
    </source>
</evidence>
<dbReference type="InterPro" id="IPR004101">
    <property type="entry name" value="Mur_ligase_C"/>
</dbReference>
<dbReference type="PRINTS" id="PR00411">
    <property type="entry name" value="PNDRDTASEI"/>
</dbReference>
<keyword evidence="4 7" id="KW-0436">Ligase</keyword>
<evidence type="ECO:0000256" key="2">
    <source>
        <dbReference type="ARBA" id="ARBA00004752"/>
    </source>
</evidence>
<evidence type="ECO:0000256" key="1">
    <source>
        <dbReference type="ARBA" id="ARBA00004496"/>
    </source>
</evidence>
<evidence type="ECO:0000256" key="8">
    <source>
        <dbReference type="RuleBase" id="RU003664"/>
    </source>
</evidence>
<evidence type="ECO:0000256" key="7">
    <source>
        <dbReference type="HAMAP-Rule" id="MF_00639"/>
    </source>
</evidence>
<evidence type="ECO:0000256" key="6">
    <source>
        <dbReference type="ARBA" id="ARBA00022840"/>
    </source>
</evidence>
<dbReference type="Gene3D" id="3.90.190.20">
    <property type="entry name" value="Mur ligase, C-terminal domain"/>
    <property type="match status" value="1"/>
</dbReference>
<dbReference type="InterPro" id="IPR036565">
    <property type="entry name" value="Mur-like_cat_sf"/>
</dbReference>
<dbReference type="SUPFAM" id="SSF51984">
    <property type="entry name" value="MurCD N-terminal domain"/>
    <property type="match status" value="1"/>
</dbReference>
<dbReference type="SUPFAM" id="SSF53623">
    <property type="entry name" value="MurD-like peptide ligases, catalytic domain"/>
    <property type="match status" value="1"/>
</dbReference>
<gene>
    <name evidence="7 12" type="primary">murD</name>
    <name evidence="12" type="ORF">ACFFGH_27530</name>
</gene>
<dbReference type="PANTHER" id="PTHR43692">
    <property type="entry name" value="UDP-N-ACETYLMURAMOYLALANINE--D-GLUTAMATE LIGASE"/>
    <property type="match status" value="1"/>
</dbReference>
<feature type="compositionally biased region" description="Gly residues" evidence="9">
    <location>
        <begin position="511"/>
        <end position="520"/>
    </location>
</feature>
<evidence type="ECO:0000256" key="5">
    <source>
        <dbReference type="ARBA" id="ARBA00022741"/>
    </source>
</evidence>
<dbReference type="RefSeq" id="WP_386674506.1">
    <property type="nucleotide sequence ID" value="NZ_JBHLTG010000008.1"/>
</dbReference>
<keyword evidence="7 8" id="KW-0133">Cell shape</keyword>
<comment type="caution">
    <text evidence="12">The sequence shown here is derived from an EMBL/GenBank/DDBJ whole genome shotgun (WGS) entry which is preliminary data.</text>
</comment>
<keyword evidence="3 7" id="KW-0963">Cytoplasm</keyword>
<comment type="subcellular location">
    <subcellularLocation>
        <location evidence="1 7 8">Cytoplasm</location>
    </subcellularLocation>
</comment>
<dbReference type="InterPro" id="IPR013221">
    <property type="entry name" value="Mur_ligase_cen"/>
</dbReference>
<keyword evidence="7 8" id="KW-0132">Cell division</keyword>
<keyword evidence="7 8" id="KW-0961">Cell wall biogenesis/degradation</keyword>
<organism evidence="12 13">
    <name type="scientific">Lysobacter korlensis</name>
    <dbReference type="NCBI Taxonomy" id="553636"/>
    <lineage>
        <taxon>Bacteria</taxon>
        <taxon>Pseudomonadati</taxon>
        <taxon>Pseudomonadota</taxon>
        <taxon>Gammaproteobacteria</taxon>
        <taxon>Lysobacterales</taxon>
        <taxon>Lysobacteraceae</taxon>
        <taxon>Lysobacter</taxon>
    </lineage>
</organism>
<comment type="catalytic activity">
    <reaction evidence="7 8">
        <text>UDP-N-acetyl-alpha-D-muramoyl-L-alanine + D-glutamate + ATP = UDP-N-acetyl-alpha-D-muramoyl-L-alanyl-D-glutamate + ADP + phosphate + H(+)</text>
        <dbReference type="Rhea" id="RHEA:16429"/>
        <dbReference type="ChEBI" id="CHEBI:15378"/>
        <dbReference type="ChEBI" id="CHEBI:29986"/>
        <dbReference type="ChEBI" id="CHEBI:30616"/>
        <dbReference type="ChEBI" id="CHEBI:43474"/>
        <dbReference type="ChEBI" id="CHEBI:83898"/>
        <dbReference type="ChEBI" id="CHEBI:83900"/>
        <dbReference type="ChEBI" id="CHEBI:456216"/>
        <dbReference type="EC" id="6.3.2.9"/>
    </reaction>
</comment>
<feature type="domain" description="Mur ligase C-terminal" evidence="10">
    <location>
        <begin position="350"/>
        <end position="469"/>
    </location>
</feature>
<evidence type="ECO:0000259" key="11">
    <source>
        <dbReference type="Pfam" id="PF08245"/>
    </source>
</evidence>
<dbReference type="NCBIfam" id="TIGR01087">
    <property type="entry name" value="murD"/>
    <property type="match status" value="1"/>
</dbReference>
<keyword evidence="7 8" id="KW-0131">Cell cycle</keyword>
<evidence type="ECO:0000256" key="4">
    <source>
        <dbReference type="ARBA" id="ARBA00022598"/>
    </source>
</evidence>
<accession>A0ABV6S0D8</accession>
<evidence type="ECO:0000313" key="12">
    <source>
        <dbReference type="EMBL" id="MFC0681598.1"/>
    </source>
</evidence>
<protein>
    <recommendedName>
        <fullName evidence="7 8">UDP-N-acetylmuramoylalanine--D-glutamate ligase</fullName>
        <ecNumber evidence="7 8">6.3.2.9</ecNumber>
    </recommendedName>
    <alternativeName>
        <fullName evidence="7">D-glutamic acid-adding enzyme</fullName>
    </alternativeName>
    <alternativeName>
        <fullName evidence="7">UDP-N-acetylmuramoyl-L-alanyl-D-glutamate synthetase</fullName>
    </alternativeName>
</protein>
<dbReference type="Pfam" id="PF08245">
    <property type="entry name" value="Mur_ligase_M"/>
    <property type="match status" value="1"/>
</dbReference>
<dbReference type="GO" id="GO:0008764">
    <property type="term" value="F:UDP-N-acetylmuramoylalanine-D-glutamate ligase activity"/>
    <property type="evidence" value="ECO:0007669"/>
    <property type="project" value="UniProtKB-EC"/>
</dbReference>
<dbReference type="InterPro" id="IPR005762">
    <property type="entry name" value="MurD"/>
</dbReference>
<keyword evidence="6 7" id="KW-0067">ATP-binding</keyword>
<keyword evidence="5 7" id="KW-0547">Nucleotide-binding</keyword>
<dbReference type="EMBL" id="JBHLTG010000008">
    <property type="protein sequence ID" value="MFC0681598.1"/>
    <property type="molecule type" value="Genomic_DNA"/>
</dbReference>
<dbReference type="InterPro" id="IPR036615">
    <property type="entry name" value="Mur_ligase_C_dom_sf"/>
</dbReference>
<dbReference type="Proteomes" id="UP001589896">
    <property type="component" value="Unassembled WGS sequence"/>
</dbReference>
<evidence type="ECO:0000256" key="9">
    <source>
        <dbReference type="SAM" id="MobiDB-lite"/>
    </source>
</evidence>
<dbReference type="HAMAP" id="MF_00639">
    <property type="entry name" value="MurD"/>
    <property type="match status" value="1"/>
</dbReference>
<dbReference type="Gene3D" id="3.40.1190.10">
    <property type="entry name" value="Mur-like, catalytic domain"/>
    <property type="match status" value="1"/>
</dbReference>
<keyword evidence="13" id="KW-1185">Reference proteome</keyword>
<evidence type="ECO:0000256" key="3">
    <source>
        <dbReference type="ARBA" id="ARBA00022490"/>
    </source>
</evidence>
<name>A0ABV6S0D8_9GAMM</name>
<comment type="pathway">
    <text evidence="2 7 8">Cell wall biogenesis; peptidoglycan biosynthesis.</text>
</comment>
<keyword evidence="7 8" id="KW-0573">Peptidoglycan synthesis</keyword>
<feature type="binding site" evidence="7">
    <location>
        <begin position="137"/>
        <end position="143"/>
    </location>
    <ligand>
        <name>ATP</name>
        <dbReference type="ChEBI" id="CHEBI:30616"/>
    </ligand>
</feature>
<feature type="domain" description="Mur ligase central" evidence="11">
    <location>
        <begin position="135"/>
        <end position="327"/>
    </location>
</feature>
<dbReference type="Pfam" id="PF02875">
    <property type="entry name" value="Mur_ligase_C"/>
    <property type="match status" value="1"/>
</dbReference>
<sequence>MAVELSGRHEHGRRPENLTSWHADWSSLRVVVLGAGVTGFAAADTLAELGARVLVVADQVDERTATLLEVIGVATATVPEAEQFDPELVIVSPGFRPGHPFLRWAERNDVAIWGDIELAWRLRDKVGQPAEWILVTGTNGKTTTTQLAATMILASGRRVAPCGNIGIPVLDAIRDPAGFDVLVVELSSFQLHWVNRNPGGQLVPHASVCLNIADDHLDWHGGAEAYRAAKGKVYDNTKVACVYNRDDDATRILVEEADVVEGARAIGFTLGVPGPSDFGIVEGILCDRAFLEDRRNSALELTTVQALAASGLAAPHFVANVLAAAALTRSIGVEPADIRRALEGFRVDAHRTQQVAETDGVRWIDDSKATNPHAADASLRAFPNVVWIVGGLLKGVEIGPLVKTHAARLTAAVLIGADRTAVLEAFARHAPALPLFEVSQAETGDVMREAVRLSAAVAKPGDVVLLAPAAASMDQFTDYADRGNRFAEAVRLHLEGPDDDDDPTRPSTGGQSSGGRPPGA</sequence>
<dbReference type="EC" id="6.3.2.9" evidence="7 8"/>
<feature type="region of interest" description="Disordered" evidence="9">
    <location>
        <begin position="492"/>
        <end position="520"/>
    </location>
</feature>
<comment type="similarity">
    <text evidence="7">Belongs to the MurCDEF family.</text>
</comment>
<dbReference type="PANTHER" id="PTHR43692:SF1">
    <property type="entry name" value="UDP-N-ACETYLMURAMOYLALANINE--D-GLUTAMATE LIGASE"/>
    <property type="match status" value="1"/>
</dbReference>
<proteinExistence type="inferred from homology"/>
<comment type="function">
    <text evidence="7 8">Cell wall formation. Catalyzes the addition of glutamate to the nucleotide precursor UDP-N-acetylmuramoyl-L-alanine (UMA).</text>
</comment>
<dbReference type="SUPFAM" id="SSF53244">
    <property type="entry name" value="MurD-like peptide ligases, peptide-binding domain"/>
    <property type="match status" value="1"/>
</dbReference>
<reference evidence="12 13" key="1">
    <citation type="submission" date="2024-09" db="EMBL/GenBank/DDBJ databases">
        <authorList>
            <person name="Sun Q."/>
            <person name="Mori K."/>
        </authorList>
    </citation>
    <scope>NUCLEOTIDE SEQUENCE [LARGE SCALE GENOMIC DNA]</scope>
    <source>
        <strain evidence="12 13">KCTC 23076</strain>
    </source>
</reference>
<evidence type="ECO:0000313" key="13">
    <source>
        <dbReference type="Proteomes" id="UP001589896"/>
    </source>
</evidence>
<dbReference type="Gene3D" id="3.40.50.720">
    <property type="entry name" value="NAD(P)-binding Rossmann-like Domain"/>
    <property type="match status" value="1"/>
</dbReference>